<dbReference type="InterPro" id="IPR056259">
    <property type="entry name" value="Dredd_N"/>
</dbReference>
<feature type="domain" description="Caspase family p20" evidence="4">
    <location>
        <begin position="256"/>
        <end position="377"/>
    </location>
</feature>
<accession>A0AAJ7N9R5</accession>
<dbReference type="InterPro" id="IPR002138">
    <property type="entry name" value="Pept_C14_p10"/>
</dbReference>
<gene>
    <name evidence="6" type="primary">LOC108627268</name>
</gene>
<evidence type="ECO:0000259" key="3">
    <source>
        <dbReference type="PROSITE" id="PS50207"/>
    </source>
</evidence>
<dbReference type="Proteomes" id="UP000694925">
    <property type="component" value="Unplaced"/>
</dbReference>
<dbReference type="SMART" id="SM00115">
    <property type="entry name" value="CASc"/>
    <property type="match status" value="1"/>
</dbReference>
<dbReference type="RefSeq" id="XP_017883934.1">
    <property type="nucleotide sequence ID" value="XM_018028445.2"/>
</dbReference>
<dbReference type="Pfam" id="PF23724">
    <property type="entry name" value="Dredd_2nd"/>
    <property type="match status" value="1"/>
</dbReference>
<dbReference type="GO" id="GO:0006508">
    <property type="term" value="P:proteolysis"/>
    <property type="evidence" value="ECO:0007669"/>
    <property type="project" value="InterPro"/>
</dbReference>
<reference evidence="6" key="1">
    <citation type="submission" date="2025-08" db="UniProtKB">
        <authorList>
            <consortium name="RefSeq"/>
        </authorList>
    </citation>
    <scope>IDENTIFICATION</scope>
    <source>
        <tissue evidence="6">Whole body</tissue>
    </source>
</reference>
<name>A0AAJ7N9R5_9HYME</name>
<dbReference type="Pfam" id="PF00656">
    <property type="entry name" value="Peptidase_C14"/>
    <property type="match status" value="1"/>
</dbReference>
<dbReference type="GO" id="GO:0004197">
    <property type="term" value="F:cysteine-type endopeptidase activity"/>
    <property type="evidence" value="ECO:0007669"/>
    <property type="project" value="InterPro"/>
</dbReference>
<proteinExistence type="inferred from homology"/>
<dbReference type="InterPro" id="IPR029030">
    <property type="entry name" value="Caspase-like_dom_sf"/>
</dbReference>
<organism evidence="5 6">
    <name type="scientific">Ceratina calcarata</name>
    <dbReference type="NCBI Taxonomy" id="156304"/>
    <lineage>
        <taxon>Eukaryota</taxon>
        <taxon>Metazoa</taxon>
        <taxon>Ecdysozoa</taxon>
        <taxon>Arthropoda</taxon>
        <taxon>Hexapoda</taxon>
        <taxon>Insecta</taxon>
        <taxon>Pterygota</taxon>
        <taxon>Neoptera</taxon>
        <taxon>Endopterygota</taxon>
        <taxon>Hymenoptera</taxon>
        <taxon>Apocrita</taxon>
        <taxon>Aculeata</taxon>
        <taxon>Apoidea</taxon>
        <taxon>Anthophila</taxon>
        <taxon>Apidae</taxon>
        <taxon>Ceratina</taxon>
        <taxon>Zadontomerus</taxon>
    </lineage>
</organism>
<protein>
    <submittedName>
        <fullName evidence="6">Caspase-8-like</fullName>
    </submittedName>
</protein>
<evidence type="ECO:0000256" key="2">
    <source>
        <dbReference type="RuleBase" id="RU003971"/>
    </source>
</evidence>
<dbReference type="PANTHER" id="PTHR22576:SF41">
    <property type="entry name" value="CASPASE 14, APOPTOSIS-RELATED CYSTEINE PEPTIDASE"/>
    <property type="match status" value="1"/>
</dbReference>
<sequence>MFLNIDAVPNSMLPSSVNKQKLSKEILLKLEDDLDIDEKISILFLMLNTDGYQEVFDLLQKYKKHKGRMLGEFIDKHPEDWENKLLESLCIIKNKQIIRKLGLSYEELDALYLPRTNCSRHLNPVSKCLYLLCEQLSEDRIKLLLQFVKNDMPVYDENLTDTDFLELHMLYWIHQNYISIYSVGKVRLQNLLQYLKRYEDLELIYEDLKTHVNHQNVLDIQHISPTNVDHLRGFSMREEDTQGVLNVKERNLKRINKGLCVIISQMLFASQKYETRFGTIADCKKLSDTFKGFGFTIAIYHNLNKDEILKKIKDIPTDFGTDYDCIFLCILSHGCKGGIISADVEEISIETIDHKFCCTELKDVIKVVIIQACQGDLNGQVNDTQSDDITTDGGADKDVPNILAFQNFCIFMSTMQGFVSVRHKEEGSWFIQEFCNILQTGKNLTFTEIAGQTINSVMNKRGKLNGTNSIAQLPELRQWRLHSDFQFPNWSCEE</sequence>
<dbReference type="InterPro" id="IPR015917">
    <property type="entry name" value="Pept_C14A"/>
</dbReference>
<dbReference type="Pfam" id="PF23725">
    <property type="entry name" value="Dredd_N"/>
    <property type="match status" value="1"/>
</dbReference>
<comment type="similarity">
    <text evidence="1 2">Belongs to the peptidase C14A family.</text>
</comment>
<dbReference type="InterPro" id="IPR011600">
    <property type="entry name" value="Pept_C14_caspase"/>
</dbReference>
<dbReference type="KEGG" id="ccal:108627268"/>
<dbReference type="PROSITE" id="PS50207">
    <property type="entry name" value="CASPASE_P10"/>
    <property type="match status" value="1"/>
</dbReference>
<keyword evidence="5" id="KW-1185">Reference proteome</keyword>
<dbReference type="SUPFAM" id="SSF52129">
    <property type="entry name" value="Caspase-like"/>
    <property type="match status" value="1"/>
</dbReference>
<dbReference type="InterPro" id="IPR052039">
    <property type="entry name" value="Caspase-related_regulators"/>
</dbReference>
<dbReference type="InterPro" id="IPR056260">
    <property type="entry name" value="Dredd_2nd"/>
</dbReference>
<dbReference type="GeneID" id="108627268"/>
<evidence type="ECO:0000313" key="6">
    <source>
        <dbReference type="RefSeq" id="XP_017883934.1"/>
    </source>
</evidence>
<dbReference type="PRINTS" id="PR00376">
    <property type="entry name" value="IL1BCENZYME"/>
</dbReference>
<evidence type="ECO:0000259" key="4">
    <source>
        <dbReference type="PROSITE" id="PS50208"/>
    </source>
</evidence>
<dbReference type="PANTHER" id="PTHR22576">
    <property type="entry name" value="MUCOSA ASSOCIATED LYMPHOID TISSUE LYMPHOMA TRANSLOCATION PROTEIN 1/PARACASPASE"/>
    <property type="match status" value="1"/>
</dbReference>
<dbReference type="CTD" id="31011"/>
<dbReference type="Gene3D" id="3.40.50.1460">
    <property type="match status" value="1"/>
</dbReference>
<dbReference type="InterPro" id="IPR001309">
    <property type="entry name" value="Pept_C14_p20"/>
</dbReference>
<dbReference type="AlphaFoldDB" id="A0AAJ7N9R5"/>
<evidence type="ECO:0000256" key="1">
    <source>
        <dbReference type="ARBA" id="ARBA00010134"/>
    </source>
</evidence>
<dbReference type="PROSITE" id="PS50208">
    <property type="entry name" value="CASPASE_P20"/>
    <property type="match status" value="1"/>
</dbReference>
<evidence type="ECO:0000313" key="5">
    <source>
        <dbReference type="Proteomes" id="UP000694925"/>
    </source>
</evidence>
<feature type="domain" description="Caspase family p10" evidence="3">
    <location>
        <begin position="407"/>
        <end position="439"/>
    </location>
</feature>